<name>A0A438EN92_VITVI</name>
<dbReference type="InterPro" id="IPR014002">
    <property type="entry name" value="Agenet_dom_plant"/>
</dbReference>
<gene>
    <name evidence="2" type="primary">DUF7_2</name>
    <name evidence="2" type="ORF">CK203_087449</name>
</gene>
<protein>
    <submittedName>
        <fullName evidence="2">DUF724 domain-containing protein 7</fullName>
    </submittedName>
</protein>
<dbReference type="SMART" id="SM00743">
    <property type="entry name" value="Agenet"/>
    <property type="match status" value="1"/>
</dbReference>
<reference evidence="2 3" key="1">
    <citation type="journal article" date="2018" name="PLoS Genet.">
        <title>Population sequencing reveals clonal diversity and ancestral inbreeding in the grapevine cultivar Chardonnay.</title>
        <authorList>
            <person name="Roach M.J."/>
            <person name="Johnson D.L."/>
            <person name="Bohlmann J."/>
            <person name="van Vuuren H.J."/>
            <person name="Jones S.J."/>
            <person name="Pretorius I.S."/>
            <person name="Schmidt S.A."/>
            <person name="Borneman A.R."/>
        </authorList>
    </citation>
    <scope>NUCLEOTIDE SEQUENCE [LARGE SCALE GENOMIC DNA]</scope>
    <source>
        <strain evidence="3">cv. Chardonnay</strain>
        <tissue evidence="2">Leaf</tissue>
    </source>
</reference>
<dbReference type="PANTHER" id="PTHR31917">
    <property type="entry name" value="AGENET DOMAIN-CONTAINING PROTEIN-RELATED"/>
    <property type="match status" value="1"/>
</dbReference>
<comment type="caution">
    <text evidence="2">The sequence shown here is derived from an EMBL/GenBank/DDBJ whole genome shotgun (WGS) entry which is preliminary data.</text>
</comment>
<evidence type="ECO:0000313" key="2">
    <source>
        <dbReference type="EMBL" id="RVW49174.1"/>
    </source>
</evidence>
<dbReference type="AlphaFoldDB" id="A0A438EN92"/>
<dbReference type="Proteomes" id="UP000288805">
    <property type="component" value="Unassembled WGS sequence"/>
</dbReference>
<organism evidence="2 3">
    <name type="scientific">Vitis vinifera</name>
    <name type="common">Grape</name>
    <dbReference type="NCBI Taxonomy" id="29760"/>
    <lineage>
        <taxon>Eukaryota</taxon>
        <taxon>Viridiplantae</taxon>
        <taxon>Streptophyta</taxon>
        <taxon>Embryophyta</taxon>
        <taxon>Tracheophyta</taxon>
        <taxon>Spermatophyta</taxon>
        <taxon>Magnoliopsida</taxon>
        <taxon>eudicotyledons</taxon>
        <taxon>Gunneridae</taxon>
        <taxon>Pentapetalae</taxon>
        <taxon>rosids</taxon>
        <taxon>Vitales</taxon>
        <taxon>Vitaceae</taxon>
        <taxon>Viteae</taxon>
        <taxon>Vitis</taxon>
    </lineage>
</organism>
<dbReference type="EMBL" id="QGNW01001231">
    <property type="protein sequence ID" value="RVW49174.1"/>
    <property type="molecule type" value="Genomic_DNA"/>
</dbReference>
<evidence type="ECO:0000259" key="1">
    <source>
        <dbReference type="SMART" id="SM00743"/>
    </source>
</evidence>
<sequence length="156" mass="18040">MFVPCVHPIFCIAQPSPMKPIQLFTLNLLQPLQVRLGELGVVNVLPYVETNLKKTTDKVVEKARKICSNKLVMDVTADNLHIRPSSPCLEGKKFGFLEKVDAFYDYGWWNGIVTKVSTGKRYVVFKHINMEKEFIHLDLRPHMEWVDGKWVCCYDI</sequence>
<accession>A0A438EN92</accession>
<dbReference type="PANTHER" id="PTHR31917:SF151">
    <property type="entry name" value="AGENET DOMAIN-CONTAINING PROTEIN"/>
    <property type="match status" value="1"/>
</dbReference>
<feature type="domain" description="Agenet" evidence="1">
    <location>
        <begin position="92"/>
        <end position="147"/>
    </location>
</feature>
<evidence type="ECO:0000313" key="3">
    <source>
        <dbReference type="Proteomes" id="UP000288805"/>
    </source>
</evidence>
<proteinExistence type="predicted"/>
<dbReference type="CDD" id="cd20406">
    <property type="entry name" value="Tudor_Agenet_AtDUF_rpt2_4"/>
    <property type="match status" value="1"/>
</dbReference>